<feature type="compositionally biased region" description="Basic and acidic residues" evidence="1">
    <location>
        <begin position="31"/>
        <end position="45"/>
    </location>
</feature>
<feature type="region of interest" description="Disordered" evidence="1">
    <location>
        <begin position="1"/>
        <end position="52"/>
    </location>
</feature>
<name>A0ABD6DIB0_9EURY</name>
<keyword evidence="4" id="KW-1185">Reference proteome</keyword>
<feature type="region of interest" description="Disordered" evidence="1">
    <location>
        <begin position="198"/>
        <end position="225"/>
    </location>
</feature>
<dbReference type="InterPro" id="IPR054468">
    <property type="entry name" value="NrSPol-like_HBD"/>
</dbReference>
<dbReference type="Pfam" id="PF22763">
    <property type="entry name" value="NrS1-1_pol-like_HBD"/>
    <property type="match status" value="1"/>
</dbReference>
<evidence type="ECO:0000313" key="4">
    <source>
        <dbReference type="Proteomes" id="UP001597034"/>
    </source>
</evidence>
<evidence type="ECO:0000313" key="3">
    <source>
        <dbReference type="EMBL" id="MFD1646059.1"/>
    </source>
</evidence>
<dbReference type="AlphaFoldDB" id="A0ABD6DIB0"/>
<evidence type="ECO:0000259" key="2">
    <source>
        <dbReference type="Pfam" id="PF22763"/>
    </source>
</evidence>
<evidence type="ECO:0000256" key="1">
    <source>
        <dbReference type="SAM" id="MobiDB-lite"/>
    </source>
</evidence>
<protein>
    <recommendedName>
        <fullName evidence="2">NrS-1 polymerase-like HBD domain-containing protein</fullName>
    </recommendedName>
</protein>
<reference evidence="3 4" key="1">
    <citation type="journal article" date="2019" name="Int. J. Syst. Evol. Microbiol.">
        <title>The Global Catalogue of Microorganisms (GCM) 10K type strain sequencing project: providing services to taxonomists for standard genome sequencing and annotation.</title>
        <authorList>
            <consortium name="The Broad Institute Genomics Platform"/>
            <consortium name="The Broad Institute Genome Sequencing Center for Infectious Disease"/>
            <person name="Wu L."/>
            <person name="Ma J."/>
        </authorList>
    </citation>
    <scope>NUCLEOTIDE SEQUENCE [LARGE SCALE GENOMIC DNA]</scope>
    <source>
        <strain evidence="3 4">CGMCC 1.10390</strain>
    </source>
</reference>
<dbReference type="RefSeq" id="WP_390293202.1">
    <property type="nucleotide sequence ID" value="NZ_JBHUDO010000002.1"/>
</dbReference>
<feature type="domain" description="NrS-1 polymerase-like HBD" evidence="2">
    <location>
        <begin position="84"/>
        <end position="148"/>
    </location>
</feature>
<accession>A0ABD6DIB0</accession>
<comment type="caution">
    <text evidence="3">The sequence shown here is derived from an EMBL/GenBank/DDBJ whole genome shotgun (WGS) entry which is preliminary data.</text>
</comment>
<organism evidence="3 4">
    <name type="scientific">Haloarchaeobius litoreus</name>
    <dbReference type="NCBI Taxonomy" id="755306"/>
    <lineage>
        <taxon>Archaea</taxon>
        <taxon>Methanobacteriati</taxon>
        <taxon>Methanobacteriota</taxon>
        <taxon>Stenosarchaea group</taxon>
        <taxon>Halobacteria</taxon>
        <taxon>Halobacteriales</taxon>
        <taxon>Halorubellaceae</taxon>
        <taxon>Haloarchaeobius</taxon>
    </lineage>
</organism>
<dbReference type="Proteomes" id="UP001597034">
    <property type="component" value="Unassembled WGS sequence"/>
</dbReference>
<dbReference type="EMBL" id="JBHUDO010000002">
    <property type="protein sequence ID" value="MFD1646059.1"/>
    <property type="molecule type" value="Genomic_DNA"/>
</dbReference>
<feature type="compositionally biased region" description="Basic and acidic residues" evidence="1">
    <location>
        <begin position="1"/>
        <end position="18"/>
    </location>
</feature>
<sequence length="241" mass="26944">MTGDHVDETPTGIEERQDAFAPVYDQYVYGDDERSTEGRAQERRTSSTPTSLSDAELIEKATNAKNGAKFERLWNGSTAGYESQSEADMALCCLLAFWTGNDETQMDRLFSDSGLYREKWDEVHYSDGSTYGEQTVANAVQVSNETYERETDEADVAGSGSPVSVSNQEATMLRERVDLLRGRVDSLERELARTRDEIAGLRQSQQGLTEHSRREPVSGAPVEPASVRLSSRLQRLIQVFR</sequence>
<gene>
    <name evidence="3" type="ORF">ACFSBL_10235</name>
</gene>
<proteinExistence type="predicted"/>